<dbReference type="EMBL" id="JEMB01000848">
    <property type="protein sequence ID" value="KYF93049.1"/>
    <property type="molecule type" value="Genomic_DNA"/>
</dbReference>
<evidence type="ECO:0000256" key="2">
    <source>
        <dbReference type="PIRSR" id="PIRSR005211-1"/>
    </source>
</evidence>
<evidence type="ECO:0000313" key="4">
    <source>
        <dbReference type="EMBL" id="KYF93049.1"/>
    </source>
</evidence>
<feature type="domain" description="AB hydrolase-1" evidence="3">
    <location>
        <begin position="63"/>
        <end position="278"/>
    </location>
</feature>
<dbReference type="Pfam" id="PF00561">
    <property type="entry name" value="Abhydrolase_1"/>
    <property type="match status" value="1"/>
</dbReference>
<dbReference type="InterPro" id="IPR029058">
    <property type="entry name" value="AB_hydrolase_fold"/>
</dbReference>
<dbReference type="Gene3D" id="3.40.50.1820">
    <property type="entry name" value="alpha/beta hydrolase"/>
    <property type="match status" value="1"/>
</dbReference>
<dbReference type="PANTHER" id="PTHR10794">
    <property type="entry name" value="ABHYDROLASE DOMAIN-CONTAINING PROTEIN"/>
    <property type="match status" value="1"/>
</dbReference>
<dbReference type="AlphaFoldDB" id="A0A150SKU9"/>
<dbReference type="InterPro" id="IPR050960">
    <property type="entry name" value="AB_hydrolase_4_sf"/>
</dbReference>
<evidence type="ECO:0000256" key="1">
    <source>
        <dbReference type="ARBA" id="ARBA00010884"/>
    </source>
</evidence>
<dbReference type="InterPro" id="IPR000073">
    <property type="entry name" value="AB_hydrolase_1"/>
</dbReference>
<sequence length="322" mass="35280">MQRVFNGHFWHGHFWTIAPWLKHQVRATPLPPSSPFSVDVDDPAAGPVRLLGKIRHREGARAILVIVHGLGGTAESYYVVTAAAQAERAGLASLRLNLRGAAGDGAGIYHAGLFSDLHAAIASPELDRYERVLLVGYSIGGHIALRYAASGAHDPRVRAVAAICPPLDLERSVAAIDQPERWLYRRHVLSGLKEMYAAVASRRAVPLPVREALAIRTIREWDRRIMTRWFGFQSAEAYYASESAAPRLRDLAVPSLIVATEADPMVPLDTVRPALEAHPLSPLLDVQWLQLGGHVGFPQALSLGFGAVPGLESQVLHWLERR</sequence>
<dbReference type="PIRSF" id="PIRSF005211">
    <property type="entry name" value="Ab_hydro_YheT"/>
    <property type="match status" value="1"/>
</dbReference>
<feature type="active site" description="Charge relay system" evidence="2">
    <location>
        <position position="294"/>
    </location>
</feature>
<evidence type="ECO:0000259" key="3">
    <source>
        <dbReference type="Pfam" id="PF00561"/>
    </source>
</evidence>
<dbReference type="SUPFAM" id="SSF53474">
    <property type="entry name" value="alpha/beta-Hydrolases"/>
    <property type="match status" value="1"/>
</dbReference>
<protein>
    <recommendedName>
        <fullName evidence="3">AB hydrolase-1 domain-containing protein</fullName>
    </recommendedName>
</protein>
<gene>
    <name evidence="4" type="ORF">BE17_33020</name>
</gene>
<dbReference type="Proteomes" id="UP000075635">
    <property type="component" value="Unassembled WGS sequence"/>
</dbReference>
<comment type="caution">
    <text evidence="4">The sequence shown here is derived from an EMBL/GenBank/DDBJ whole genome shotgun (WGS) entry which is preliminary data.</text>
</comment>
<name>A0A150SKU9_SORCE</name>
<dbReference type="GO" id="GO:0047372">
    <property type="term" value="F:monoacylglycerol lipase activity"/>
    <property type="evidence" value="ECO:0007669"/>
    <property type="project" value="TreeGrafter"/>
</dbReference>
<dbReference type="PANTHER" id="PTHR10794:SF63">
    <property type="entry name" value="ALPHA_BETA HYDROLASE 1, ISOFORM A"/>
    <property type="match status" value="1"/>
</dbReference>
<dbReference type="InterPro" id="IPR012020">
    <property type="entry name" value="ABHD4"/>
</dbReference>
<accession>A0A150SKU9</accession>
<dbReference type="GO" id="GO:0034338">
    <property type="term" value="F:short-chain carboxylesterase activity"/>
    <property type="evidence" value="ECO:0007669"/>
    <property type="project" value="TreeGrafter"/>
</dbReference>
<organism evidence="4 5">
    <name type="scientific">Sorangium cellulosum</name>
    <name type="common">Polyangium cellulosum</name>
    <dbReference type="NCBI Taxonomy" id="56"/>
    <lineage>
        <taxon>Bacteria</taxon>
        <taxon>Pseudomonadati</taxon>
        <taxon>Myxococcota</taxon>
        <taxon>Polyangia</taxon>
        <taxon>Polyangiales</taxon>
        <taxon>Polyangiaceae</taxon>
        <taxon>Sorangium</taxon>
    </lineage>
</organism>
<comment type="similarity">
    <text evidence="1">Belongs to the AB hydrolase superfamily. AB hydrolase 4 family.</text>
</comment>
<proteinExistence type="inferred from homology"/>
<feature type="active site" description="Charge relay system" evidence="2">
    <location>
        <position position="263"/>
    </location>
</feature>
<evidence type="ECO:0000313" key="5">
    <source>
        <dbReference type="Proteomes" id="UP000075635"/>
    </source>
</evidence>
<feature type="active site" description="Charge relay system" evidence="2">
    <location>
        <position position="138"/>
    </location>
</feature>
<reference evidence="4 5" key="1">
    <citation type="submission" date="2014-02" db="EMBL/GenBank/DDBJ databases">
        <title>The small core and large imbalanced accessory genome model reveals a collaborative survival strategy of Sorangium cellulosum strains in nature.</title>
        <authorList>
            <person name="Han K."/>
            <person name="Peng R."/>
            <person name="Blom J."/>
            <person name="Li Y.-Z."/>
        </authorList>
    </citation>
    <scope>NUCLEOTIDE SEQUENCE [LARGE SCALE GENOMIC DNA]</scope>
    <source>
        <strain evidence="4 5">So0011-07</strain>
    </source>
</reference>